<dbReference type="AlphaFoldDB" id="A0ABD5RPC0"/>
<feature type="compositionally biased region" description="Polar residues" evidence="4">
    <location>
        <begin position="36"/>
        <end position="59"/>
    </location>
</feature>
<reference evidence="6 7" key="1">
    <citation type="journal article" date="2019" name="Int. J. Syst. Evol. Microbiol.">
        <title>The Global Catalogue of Microorganisms (GCM) 10K type strain sequencing project: providing services to taxonomists for standard genome sequencing and annotation.</title>
        <authorList>
            <consortium name="The Broad Institute Genomics Platform"/>
            <consortium name="The Broad Institute Genome Sequencing Center for Infectious Disease"/>
            <person name="Wu L."/>
            <person name="Ma J."/>
        </authorList>
    </citation>
    <scope>NUCLEOTIDE SEQUENCE [LARGE SCALE GENOMIC DNA]</scope>
    <source>
        <strain evidence="6 7">CGMCC 1.12543</strain>
    </source>
</reference>
<evidence type="ECO:0000256" key="3">
    <source>
        <dbReference type="ARBA" id="ARBA00022801"/>
    </source>
</evidence>
<dbReference type="InterPro" id="IPR051201">
    <property type="entry name" value="Chloro_Bact_Ser_Proteases"/>
</dbReference>
<dbReference type="EC" id="3.4.21.-" evidence="6"/>
<dbReference type="InterPro" id="IPR006311">
    <property type="entry name" value="TAT_signal"/>
</dbReference>
<dbReference type="PANTHER" id="PTHR43343">
    <property type="entry name" value="PEPTIDASE S12"/>
    <property type="match status" value="1"/>
</dbReference>
<dbReference type="InterPro" id="IPR043504">
    <property type="entry name" value="Peptidase_S1_PA_chymotrypsin"/>
</dbReference>
<dbReference type="Pfam" id="PF13365">
    <property type="entry name" value="Trypsin_2"/>
    <property type="match status" value="1"/>
</dbReference>
<evidence type="ECO:0000256" key="4">
    <source>
        <dbReference type="SAM" id="MobiDB-lite"/>
    </source>
</evidence>
<dbReference type="GO" id="GO:0008233">
    <property type="term" value="F:peptidase activity"/>
    <property type="evidence" value="ECO:0007669"/>
    <property type="project" value="UniProtKB-KW"/>
</dbReference>
<feature type="region of interest" description="Disordered" evidence="4">
    <location>
        <begin position="26"/>
        <end position="59"/>
    </location>
</feature>
<comment type="similarity">
    <text evidence="1">Belongs to the peptidase S1C family.</text>
</comment>
<name>A0ABD5RPC0_9EURY</name>
<gene>
    <name evidence="6" type="ORF">ACFPYI_11935</name>
</gene>
<feature type="domain" description="PDZ" evidence="5">
    <location>
        <begin position="271"/>
        <end position="361"/>
    </location>
</feature>
<comment type="caution">
    <text evidence="6">The sequence shown here is derived from an EMBL/GenBank/DDBJ whole genome shotgun (WGS) entry which is preliminary data.</text>
</comment>
<dbReference type="Gene3D" id="2.40.10.10">
    <property type="entry name" value="Trypsin-like serine proteases"/>
    <property type="match status" value="2"/>
</dbReference>
<feature type="region of interest" description="Disordered" evidence="4">
    <location>
        <begin position="361"/>
        <end position="382"/>
    </location>
</feature>
<keyword evidence="2 6" id="KW-0645">Protease</keyword>
<evidence type="ECO:0000256" key="1">
    <source>
        <dbReference type="ARBA" id="ARBA00010541"/>
    </source>
</evidence>
<dbReference type="InterPro" id="IPR001478">
    <property type="entry name" value="PDZ"/>
</dbReference>
<dbReference type="PRINTS" id="PR00834">
    <property type="entry name" value="PROTEASES2C"/>
</dbReference>
<dbReference type="Pfam" id="PF13180">
    <property type="entry name" value="PDZ_2"/>
    <property type="match status" value="1"/>
</dbReference>
<dbReference type="InterPro" id="IPR036034">
    <property type="entry name" value="PDZ_sf"/>
</dbReference>
<dbReference type="RefSeq" id="WP_247415007.1">
    <property type="nucleotide sequence ID" value="NZ_JALLGW010000001.1"/>
</dbReference>
<dbReference type="SUPFAM" id="SSF50156">
    <property type="entry name" value="PDZ domain-like"/>
    <property type="match status" value="1"/>
</dbReference>
<dbReference type="InterPro" id="IPR001940">
    <property type="entry name" value="Peptidase_S1C"/>
</dbReference>
<evidence type="ECO:0000256" key="2">
    <source>
        <dbReference type="ARBA" id="ARBA00022670"/>
    </source>
</evidence>
<evidence type="ECO:0000313" key="7">
    <source>
        <dbReference type="Proteomes" id="UP001596099"/>
    </source>
</evidence>
<dbReference type="PANTHER" id="PTHR43343:SF3">
    <property type="entry name" value="PROTEASE DO-LIKE 8, CHLOROPLASTIC"/>
    <property type="match status" value="1"/>
</dbReference>
<sequence>MSDRSLSRRRYLGGLATAAASGLAGCSGVLGDQESNESATEPPTTDAGNGTADGSESPYTQVYRDAMPSVVLLNVTTASGEGQGSGFVFRDEYVVTNEHVVADATDVQVRFSRGEWRSASVVGTDVSSDLAVVQVDDRPDYADDLRFREDEPAIGTEVVAIGNPFGRFDGSASAGIVSGVNRSIPAQNGYTIPDAVQTDAAVNPGNSGGPLVDLDGRVAGVINSGGGENIAFAISAALARRVVPALVEDGDYTHAYVGVGLATVTPALAEANGLERPRGVYVDRVLGGGPSDGALQGSDGRQRVDGAAVPTGGDVVVGIGGTAVDTRQQLSSYLALQASPGEAVDVTVLRDGEERTVTVELGERPERPGAGVGGTETPNGRR</sequence>
<keyword evidence="3 6" id="KW-0378">Hydrolase</keyword>
<protein>
    <submittedName>
        <fullName evidence="6">S1C family serine protease</fullName>
        <ecNumber evidence="6">3.4.21.-</ecNumber>
    </submittedName>
</protein>
<dbReference type="PROSITE" id="PS51257">
    <property type="entry name" value="PROKAR_LIPOPROTEIN"/>
    <property type="match status" value="1"/>
</dbReference>
<organism evidence="6 7">
    <name type="scientific">Halomarina salina</name>
    <dbReference type="NCBI Taxonomy" id="1872699"/>
    <lineage>
        <taxon>Archaea</taxon>
        <taxon>Methanobacteriati</taxon>
        <taxon>Methanobacteriota</taxon>
        <taxon>Stenosarchaea group</taxon>
        <taxon>Halobacteria</taxon>
        <taxon>Halobacteriales</taxon>
        <taxon>Natronomonadaceae</taxon>
        <taxon>Halomarina</taxon>
    </lineage>
</organism>
<dbReference type="Proteomes" id="UP001596099">
    <property type="component" value="Unassembled WGS sequence"/>
</dbReference>
<proteinExistence type="inferred from homology"/>
<accession>A0ABD5RPC0</accession>
<dbReference type="EMBL" id="JBHSQH010000001">
    <property type="protein sequence ID" value="MFC5972040.1"/>
    <property type="molecule type" value="Genomic_DNA"/>
</dbReference>
<evidence type="ECO:0000313" key="6">
    <source>
        <dbReference type="EMBL" id="MFC5972040.1"/>
    </source>
</evidence>
<keyword evidence="7" id="KW-1185">Reference proteome</keyword>
<evidence type="ECO:0000259" key="5">
    <source>
        <dbReference type="Pfam" id="PF13180"/>
    </source>
</evidence>
<dbReference type="InterPro" id="IPR009003">
    <property type="entry name" value="Peptidase_S1_PA"/>
</dbReference>
<dbReference type="Gene3D" id="2.30.42.10">
    <property type="match status" value="1"/>
</dbReference>
<dbReference type="PROSITE" id="PS51318">
    <property type="entry name" value="TAT"/>
    <property type="match status" value="1"/>
</dbReference>
<dbReference type="GO" id="GO:0006508">
    <property type="term" value="P:proteolysis"/>
    <property type="evidence" value="ECO:0007669"/>
    <property type="project" value="UniProtKB-KW"/>
</dbReference>
<dbReference type="SUPFAM" id="SSF50494">
    <property type="entry name" value="Trypsin-like serine proteases"/>
    <property type="match status" value="1"/>
</dbReference>